<feature type="region of interest" description="Disordered" evidence="2">
    <location>
        <begin position="132"/>
        <end position="157"/>
    </location>
</feature>
<keyword evidence="4" id="KW-1185">Reference proteome</keyword>
<evidence type="ECO:0000313" key="4">
    <source>
        <dbReference type="Proteomes" id="UP001281761"/>
    </source>
</evidence>
<comment type="caution">
    <text evidence="3">The sequence shown here is derived from an EMBL/GenBank/DDBJ whole genome shotgun (WGS) entry which is preliminary data.</text>
</comment>
<proteinExistence type="predicted"/>
<gene>
    <name evidence="3" type="ORF">BLNAU_8113</name>
</gene>
<feature type="coiled-coil region" evidence="1">
    <location>
        <begin position="385"/>
        <end position="412"/>
    </location>
</feature>
<sequence>MFPVSIEPSIGLHFGQNQDGQKTDQTEMISDEELMTLGKSIVDGTGDPFAILHTICSRFGITPKSIITNPREQSNPSLFIHLFSALFTYLPNSINFHLLPLFTTILQRHPPSLQHLLSSPLWLSLPTILASPHQSQQSPSTLQTQPQPSPQNESQIEEQSRLRPVLAFVNSILQLSLTSSPPTLIPNKTLLSSSLSTLSSHPDPLVSINSSSSLLCLNKLDDVEDETSMSVDELVAQRDVLRTQIGEKEQEISKMTEILKQKTEEISTNHLTINTLTTELHETQTETRKKDDSIRSKEQVINEKDRTITEKDALLKQKDERMAEMTRQLEGKDVILRKKDEDLRSASDTIHKKDALIIEKDAAIRMKDSSIGTLTKQAEERSTTLRKTEETLRQANETIRSKEEQNKVKDKQLQMKDETISELTKKLGEFVAMEKRLSDKLNTTHSKVVAVETQVTDAARDVKWIRGSVHPEKTFTIWDPTHFRKDGRRITSLVELDKSCFSDEITRGVWRLSIRCNKYDGQEFGVMDSSQLEQKKDSGIRYRQGQRETATLTR</sequence>
<evidence type="ECO:0000313" key="3">
    <source>
        <dbReference type="EMBL" id="KAK2956836.1"/>
    </source>
</evidence>
<dbReference type="EMBL" id="JARBJD010000051">
    <property type="protein sequence ID" value="KAK2956836.1"/>
    <property type="molecule type" value="Genomic_DNA"/>
</dbReference>
<organism evidence="3 4">
    <name type="scientific">Blattamonas nauphoetae</name>
    <dbReference type="NCBI Taxonomy" id="2049346"/>
    <lineage>
        <taxon>Eukaryota</taxon>
        <taxon>Metamonada</taxon>
        <taxon>Preaxostyla</taxon>
        <taxon>Oxymonadida</taxon>
        <taxon>Blattamonas</taxon>
    </lineage>
</organism>
<keyword evidence="1" id="KW-0175">Coiled coil</keyword>
<protein>
    <submittedName>
        <fullName evidence="3">Uncharacterized protein</fullName>
    </submittedName>
</protein>
<accession>A0ABQ9XZC2</accession>
<evidence type="ECO:0000256" key="2">
    <source>
        <dbReference type="SAM" id="MobiDB-lite"/>
    </source>
</evidence>
<evidence type="ECO:0000256" key="1">
    <source>
        <dbReference type="SAM" id="Coils"/>
    </source>
</evidence>
<feature type="region of interest" description="Disordered" evidence="2">
    <location>
        <begin position="535"/>
        <end position="554"/>
    </location>
</feature>
<dbReference type="Proteomes" id="UP001281761">
    <property type="component" value="Unassembled WGS sequence"/>
</dbReference>
<feature type="compositionally biased region" description="Low complexity" evidence="2">
    <location>
        <begin position="132"/>
        <end position="146"/>
    </location>
</feature>
<feature type="coiled-coil region" evidence="1">
    <location>
        <begin position="231"/>
        <end position="265"/>
    </location>
</feature>
<name>A0ABQ9XZC2_9EUKA</name>
<reference evidence="3 4" key="1">
    <citation type="journal article" date="2022" name="bioRxiv">
        <title>Genomics of Preaxostyla Flagellates Illuminates Evolutionary Transitions and the Path Towards Mitochondrial Loss.</title>
        <authorList>
            <person name="Novak L.V.F."/>
            <person name="Treitli S.C."/>
            <person name="Pyrih J."/>
            <person name="Halakuc P."/>
            <person name="Pipaliya S.V."/>
            <person name="Vacek V."/>
            <person name="Brzon O."/>
            <person name="Soukal P."/>
            <person name="Eme L."/>
            <person name="Dacks J.B."/>
            <person name="Karnkowska A."/>
            <person name="Elias M."/>
            <person name="Hampl V."/>
        </authorList>
    </citation>
    <scope>NUCLEOTIDE SEQUENCE [LARGE SCALE GENOMIC DNA]</scope>
    <source>
        <strain evidence="3">NAU3</strain>
        <tissue evidence="3">Gut</tissue>
    </source>
</reference>